<feature type="domain" description="Thoeris anti-defense 2-like" evidence="1">
    <location>
        <begin position="1"/>
        <end position="90"/>
    </location>
</feature>
<evidence type="ECO:0000259" key="1">
    <source>
        <dbReference type="Pfam" id="PF11195"/>
    </source>
</evidence>
<sequence length="92" mass="10417">MTFEEAMKSVKNNMAIAMSNWNGETEKTTFVFLSGGFQGNVGNDFPLLKNMGIETMYVQSRLDKRLETGEVIFGWSPSQEEILSNSWEVIEV</sequence>
<name>A0A5Q2F2T0_9CAUD</name>
<protein>
    <recommendedName>
        <fullName evidence="1">Thoeris anti-defense 2-like domain-containing protein</fullName>
    </recommendedName>
</protein>
<keyword evidence="3" id="KW-1185">Reference proteome</keyword>
<dbReference type="Pfam" id="PF11195">
    <property type="entry name" value="Tad2-like"/>
    <property type="match status" value="1"/>
</dbReference>
<dbReference type="GeneID" id="55814098"/>
<evidence type="ECO:0000313" key="3">
    <source>
        <dbReference type="Proteomes" id="UP000331412"/>
    </source>
</evidence>
<dbReference type="RefSeq" id="YP_009884731.1">
    <property type="nucleotide sequence ID" value="NC_049472.1"/>
</dbReference>
<reference evidence="2 3" key="1">
    <citation type="submission" date="2019-09" db="EMBL/GenBank/DDBJ databases">
        <authorList>
            <person name="Assafiri O."/>
            <person name="Yusoff K."/>
            <person name="Song Ai Lian A."/>
            <person name="Hanish I."/>
            <person name="Geok Hun T."/>
        </authorList>
    </citation>
    <scope>NUCLEOTIDE SEQUENCE [LARGE SCALE GENOMIC DNA]</scope>
</reference>
<evidence type="ECO:0000313" key="2">
    <source>
        <dbReference type="EMBL" id="QGF20655.1"/>
    </source>
</evidence>
<proteinExistence type="predicted"/>
<organism evidence="2 3">
    <name type="scientific">Klebsiella phage UPM 2146</name>
    <dbReference type="NCBI Taxonomy" id="2847816"/>
    <lineage>
        <taxon>Viruses</taxon>
        <taxon>Duplodnaviria</taxon>
        <taxon>Heunggongvirae</taxon>
        <taxon>Uroviricota</taxon>
        <taxon>Caudoviricetes</taxon>
        <taxon>Pantevenvirales</taxon>
        <taxon>Ackermannviridae</taxon>
        <taxon>Taipeivirus</taxon>
        <taxon>Taipeivirus UPM2146</taxon>
    </lineage>
</organism>
<dbReference type="EMBL" id="MN478483">
    <property type="protein sequence ID" value="QGF20655.1"/>
    <property type="molecule type" value="Genomic_DNA"/>
</dbReference>
<dbReference type="Proteomes" id="UP000331412">
    <property type="component" value="Segment"/>
</dbReference>
<dbReference type="InterPro" id="IPR021361">
    <property type="entry name" value="Tad2-like_dom"/>
</dbReference>
<accession>A0A5Q2F2T0</accession>